<feature type="region of interest" description="Disordered" evidence="1">
    <location>
        <begin position="279"/>
        <end position="303"/>
    </location>
</feature>
<feature type="compositionally biased region" description="Acidic residues" evidence="1">
    <location>
        <begin position="133"/>
        <end position="142"/>
    </location>
</feature>
<dbReference type="EMBL" id="JBFXLT010000089">
    <property type="protein sequence ID" value="KAL2809405.1"/>
    <property type="molecule type" value="Genomic_DNA"/>
</dbReference>
<dbReference type="SUPFAM" id="SSF52047">
    <property type="entry name" value="RNI-like"/>
    <property type="match status" value="1"/>
</dbReference>
<keyword evidence="3" id="KW-1185">Reference proteome</keyword>
<feature type="compositionally biased region" description="Polar residues" evidence="1">
    <location>
        <begin position="58"/>
        <end position="70"/>
    </location>
</feature>
<organism evidence="2 3">
    <name type="scientific">Aspergillus granulosus</name>
    <dbReference type="NCBI Taxonomy" id="176169"/>
    <lineage>
        <taxon>Eukaryota</taxon>
        <taxon>Fungi</taxon>
        <taxon>Dikarya</taxon>
        <taxon>Ascomycota</taxon>
        <taxon>Pezizomycotina</taxon>
        <taxon>Eurotiomycetes</taxon>
        <taxon>Eurotiomycetidae</taxon>
        <taxon>Eurotiales</taxon>
        <taxon>Aspergillaceae</taxon>
        <taxon>Aspergillus</taxon>
        <taxon>Aspergillus subgen. Nidulantes</taxon>
    </lineage>
</organism>
<evidence type="ECO:0000313" key="3">
    <source>
        <dbReference type="Proteomes" id="UP001610334"/>
    </source>
</evidence>
<feature type="compositionally biased region" description="Low complexity" evidence="1">
    <location>
        <begin position="472"/>
        <end position="484"/>
    </location>
</feature>
<accession>A0ABR4H1U8</accession>
<evidence type="ECO:0000256" key="1">
    <source>
        <dbReference type="SAM" id="MobiDB-lite"/>
    </source>
</evidence>
<protein>
    <recommendedName>
        <fullName evidence="4">Tafazzin</fullName>
    </recommendedName>
</protein>
<reference evidence="2 3" key="1">
    <citation type="submission" date="2024-07" db="EMBL/GenBank/DDBJ databases">
        <title>Section-level genome sequencing and comparative genomics of Aspergillus sections Usti and Cavernicolus.</title>
        <authorList>
            <consortium name="Lawrence Berkeley National Laboratory"/>
            <person name="Nybo J.L."/>
            <person name="Vesth T.C."/>
            <person name="Theobald S."/>
            <person name="Frisvad J.C."/>
            <person name="Larsen T.O."/>
            <person name="Kjaerboelling I."/>
            <person name="Rothschild-Mancinelli K."/>
            <person name="Lyhne E.K."/>
            <person name="Kogle M.E."/>
            <person name="Barry K."/>
            <person name="Clum A."/>
            <person name="Na H."/>
            <person name="Ledsgaard L."/>
            <person name="Lin J."/>
            <person name="Lipzen A."/>
            <person name="Kuo A."/>
            <person name="Riley R."/>
            <person name="Mondo S."/>
            <person name="Labutti K."/>
            <person name="Haridas S."/>
            <person name="Pangalinan J."/>
            <person name="Salamov A.A."/>
            <person name="Simmons B.A."/>
            <person name="Magnuson J.K."/>
            <person name="Chen J."/>
            <person name="Drula E."/>
            <person name="Henrissat B."/>
            <person name="Wiebenga A."/>
            <person name="Lubbers R.J."/>
            <person name="Gomes A.C."/>
            <person name="Makela M.R."/>
            <person name="Stajich J."/>
            <person name="Grigoriev I.V."/>
            <person name="Mortensen U.H."/>
            <person name="De Vries R.P."/>
            <person name="Baker S.E."/>
            <person name="Andersen M.R."/>
        </authorList>
    </citation>
    <scope>NUCLEOTIDE SEQUENCE [LARGE SCALE GENOMIC DNA]</scope>
    <source>
        <strain evidence="2 3">CBS 588.65</strain>
    </source>
</reference>
<feature type="region of interest" description="Disordered" evidence="1">
    <location>
        <begin position="1"/>
        <end position="142"/>
    </location>
</feature>
<evidence type="ECO:0008006" key="4">
    <source>
        <dbReference type="Google" id="ProtNLM"/>
    </source>
</evidence>
<sequence length="569" mass="63545">MPKKHHKNAFSKPISTPHHTLTSSSSVRTQNDRFQSSAAAPSGEQPSVNDLINHLRRTQATASTTDSSHGPSRHITPRSVHPSLRNLLELPETPPPRPRPDARRTGIIGRRLRRTAGPPPPESWLSGNTTAGDNEDGGDLDATETPKVIYRLQRLPGKEFPAKSSFLHALLKSMAMQWAWHVAYDGQFLALLPTHIKVLLLSYIGYYAKDQPLQGLMRGLKPLFENVESGDQEKAVTADRQVTHLDLSGIIGWWMSLKQLSAEVFLPKKHATAQIAAPDSVPLSWDQEPEEGADTGTSNRGTIPKSIQNLRFENLQYLSLAHPNPASVNWNSLIHLLSRLSTITHLSLAHWPLPTATPHALNASIRHPTNRSLTFSYGGTDSYSAMENNWAESASMLRKLSRVTYCLKWLDLEGCGDWIPALNWEGVDPQGEAYTTGPEWNGSWRDIEWIRLGPGWLPQLDEADLPTPTVTFTSPPSPRGGSTPNETPLNPASSLETWDVEFERRKYRLGRELERFRESVRAAKAVQRRVLQTRKDGRGKWVQFSFGLEGLEESVLETLLGEEFEIGLR</sequence>
<proteinExistence type="predicted"/>
<evidence type="ECO:0000313" key="2">
    <source>
        <dbReference type="EMBL" id="KAL2809405.1"/>
    </source>
</evidence>
<feature type="region of interest" description="Disordered" evidence="1">
    <location>
        <begin position="472"/>
        <end position="492"/>
    </location>
</feature>
<feature type="compositionally biased region" description="Low complexity" evidence="1">
    <location>
        <begin position="15"/>
        <end position="26"/>
    </location>
</feature>
<dbReference type="Proteomes" id="UP001610334">
    <property type="component" value="Unassembled WGS sequence"/>
</dbReference>
<gene>
    <name evidence="2" type="ORF">BJX63DRAFT_357508</name>
</gene>
<feature type="compositionally biased region" description="Polar residues" evidence="1">
    <location>
        <begin position="27"/>
        <end position="50"/>
    </location>
</feature>
<name>A0ABR4H1U8_9EURO</name>
<comment type="caution">
    <text evidence="2">The sequence shown here is derived from an EMBL/GenBank/DDBJ whole genome shotgun (WGS) entry which is preliminary data.</text>
</comment>